<evidence type="ECO:0000313" key="2">
    <source>
        <dbReference type="EMBL" id="MBI4725879.1"/>
    </source>
</evidence>
<dbReference type="Proteomes" id="UP000736328">
    <property type="component" value="Unassembled WGS sequence"/>
</dbReference>
<dbReference type="PANTHER" id="PTHR31446:SF2">
    <property type="entry name" value="ACID PHOSPHATASE_VANADIUM-DEPENDENT HALOPEROXIDASE-RELATED PROTEIN"/>
    <property type="match status" value="1"/>
</dbReference>
<dbReference type="PANTHER" id="PTHR31446">
    <property type="entry name" value="ACID PHOSPHATASE/VANADIUM-DEPENDENT HALOPEROXIDASE-RELATED PROTEIN"/>
    <property type="match status" value="1"/>
</dbReference>
<dbReference type="Pfam" id="PF02681">
    <property type="entry name" value="DUF212"/>
    <property type="match status" value="1"/>
</dbReference>
<keyword evidence="1" id="KW-0472">Membrane</keyword>
<protein>
    <submittedName>
        <fullName evidence="2">Divergent PAP2 family protein</fullName>
    </submittedName>
</protein>
<gene>
    <name evidence="2" type="ORF">HY768_01410</name>
</gene>
<organism evidence="2 3">
    <name type="scientific">candidate division TA06 bacterium</name>
    <dbReference type="NCBI Taxonomy" id="2250710"/>
    <lineage>
        <taxon>Bacteria</taxon>
        <taxon>Bacteria division TA06</taxon>
    </lineage>
</organism>
<dbReference type="AlphaFoldDB" id="A0A933I8Y4"/>
<sequence length="140" mass="15161">MLWAVAVSGISTQVLKAFASVIWEGRLNWRRTLEPGGMPSSHAASSATMATMIGLSSGFDSWLFALSCYAAFVVMYDAAGVRRAVGRQAMVLNQMLGSRNLKKRAQGLQIKELLGHTPIEVVAGCILGIFWGLVFHYLIG</sequence>
<accession>A0A933I8Y4</accession>
<dbReference type="InterPro" id="IPR003832">
    <property type="entry name" value="DUF212"/>
</dbReference>
<evidence type="ECO:0000256" key="1">
    <source>
        <dbReference type="SAM" id="Phobius"/>
    </source>
</evidence>
<feature type="transmembrane region" description="Helical" evidence="1">
    <location>
        <begin position="121"/>
        <end position="139"/>
    </location>
</feature>
<name>A0A933I8Y4_UNCT6</name>
<proteinExistence type="predicted"/>
<feature type="transmembrane region" description="Helical" evidence="1">
    <location>
        <begin position="62"/>
        <end position="81"/>
    </location>
</feature>
<comment type="caution">
    <text evidence="2">The sequence shown here is derived from an EMBL/GenBank/DDBJ whole genome shotgun (WGS) entry which is preliminary data.</text>
</comment>
<keyword evidence="1" id="KW-1133">Transmembrane helix</keyword>
<keyword evidence="1" id="KW-0812">Transmembrane</keyword>
<evidence type="ECO:0000313" key="3">
    <source>
        <dbReference type="Proteomes" id="UP000736328"/>
    </source>
</evidence>
<dbReference type="EMBL" id="JACQXR010000014">
    <property type="protein sequence ID" value="MBI4725879.1"/>
    <property type="molecule type" value="Genomic_DNA"/>
</dbReference>
<reference evidence="2" key="1">
    <citation type="submission" date="2020-07" db="EMBL/GenBank/DDBJ databases">
        <title>Huge and variable diversity of episymbiotic CPR bacteria and DPANN archaea in groundwater ecosystems.</title>
        <authorList>
            <person name="He C.Y."/>
            <person name="Keren R."/>
            <person name="Whittaker M."/>
            <person name="Farag I.F."/>
            <person name="Doudna J."/>
            <person name="Cate J.H.D."/>
            <person name="Banfield J.F."/>
        </authorList>
    </citation>
    <scope>NUCLEOTIDE SEQUENCE</scope>
    <source>
        <strain evidence="2">NC_groundwater_1520_Pr4_B-0.1um_53_5</strain>
    </source>
</reference>